<organism evidence="2 3">
    <name type="scientific">Haliovirga abyssi</name>
    <dbReference type="NCBI Taxonomy" id="2996794"/>
    <lineage>
        <taxon>Bacteria</taxon>
        <taxon>Fusobacteriati</taxon>
        <taxon>Fusobacteriota</taxon>
        <taxon>Fusobacteriia</taxon>
        <taxon>Fusobacteriales</taxon>
        <taxon>Haliovirgaceae</taxon>
        <taxon>Haliovirga</taxon>
    </lineage>
</organism>
<evidence type="ECO:0000259" key="1">
    <source>
        <dbReference type="PROSITE" id="PS51186"/>
    </source>
</evidence>
<dbReference type="RefSeq" id="WP_307903559.1">
    <property type="nucleotide sequence ID" value="NZ_AP027059.1"/>
</dbReference>
<dbReference type="GO" id="GO:0016747">
    <property type="term" value="F:acyltransferase activity, transferring groups other than amino-acyl groups"/>
    <property type="evidence" value="ECO:0007669"/>
    <property type="project" value="InterPro"/>
</dbReference>
<evidence type="ECO:0000313" key="3">
    <source>
        <dbReference type="Proteomes" id="UP001321582"/>
    </source>
</evidence>
<dbReference type="EMBL" id="AP027059">
    <property type="protein sequence ID" value="BDU50699.1"/>
    <property type="molecule type" value="Genomic_DNA"/>
</dbReference>
<reference evidence="2 3" key="1">
    <citation type="submission" date="2022-11" db="EMBL/GenBank/DDBJ databases">
        <title>Haliovirga abyssi gen. nov., sp. nov., a mesophilic fermentative bacterium isolated from the Iheya North hydrothermal field and the proposal of Haliovirgaceae fam. nov.</title>
        <authorList>
            <person name="Miyazaki U."/>
            <person name="Tame A."/>
            <person name="Miyazaki J."/>
            <person name="Takai K."/>
            <person name="Sawayama S."/>
            <person name="Kitajima M."/>
            <person name="Okamoto A."/>
            <person name="Nakagawa S."/>
        </authorList>
    </citation>
    <scope>NUCLEOTIDE SEQUENCE [LARGE SCALE GENOMIC DNA]</scope>
    <source>
        <strain evidence="2 3">IC12</strain>
    </source>
</reference>
<dbReference type="PANTHER" id="PTHR43415">
    <property type="entry name" value="SPERMIDINE N(1)-ACETYLTRANSFERASE"/>
    <property type="match status" value="1"/>
</dbReference>
<dbReference type="KEGG" id="haby:HLVA_12680"/>
<dbReference type="InterPro" id="IPR000182">
    <property type="entry name" value="GNAT_dom"/>
</dbReference>
<protein>
    <submittedName>
        <fullName evidence="2">N-acetyltransferase</fullName>
    </submittedName>
</protein>
<dbReference type="Proteomes" id="UP001321582">
    <property type="component" value="Chromosome"/>
</dbReference>
<sequence>MKRLFKLKLRELQLGDIEDYQVWTHPSRIYHKYNGPYYKHANEKEHEENIKTLRSRLESGEQNVLGNREIIADMETNEIIGLVNWYWKSKETNWLEVGIVIFNENYWGCGIGYKALALWIDKVFETKDELVRIGLTTWSGNVRMMGLAEKLGLKKEAEYRNARIVNGVYYDSVSYGILKEEWEMLKHE</sequence>
<feature type="domain" description="N-acetyltransferase" evidence="1">
    <location>
        <begin position="7"/>
        <end position="176"/>
    </location>
</feature>
<name>A0AAU9DIV2_9FUSO</name>
<dbReference type="PANTHER" id="PTHR43415:SF4">
    <property type="entry name" value="N-ACETYLTRANSFERASE DOMAIN-CONTAINING PROTEIN"/>
    <property type="match status" value="1"/>
</dbReference>
<dbReference type="AlphaFoldDB" id="A0AAU9DIV2"/>
<keyword evidence="3" id="KW-1185">Reference proteome</keyword>
<evidence type="ECO:0000313" key="2">
    <source>
        <dbReference type="EMBL" id="BDU50699.1"/>
    </source>
</evidence>
<dbReference type="Pfam" id="PF13302">
    <property type="entry name" value="Acetyltransf_3"/>
    <property type="match status" value="1"/>
</dbReference>
<accession>A0AAU9DIV2</accession>
<proteinExistence type="predicted"/>
<gene>
    <name evidence="2" type="ORF">HLVA_12680</name>
</gene>
<dbReference type="Gene3D" id="3.40.630.30">
    <property type="match status" value="1"/>
</dbReference>
<dbReference type="PROSITE" id="PS51186">
    <property type="entry name" value="GNAT"/>
    <property type="match status" value="1"/>
</dbReference>
<dbReference type="SUPFAM" id="SSF55729">
    <property type="entry name" value="Acyl-CoA N-acyltransferases (Nat)"/>
    <property type="match status" value="1"/>
</dbReference>
<dbReference type="InterPro" id="IPR016181">
    <property type="entry name" value="Acyl_CoA_acyltransferase"/>
</dbReference>